<keyword evidence="6" id="KW-0479">Metal-binding</keyword>
<dbReference type="Proteomes" id="UP001341281">
    <property type="component" value="Chromosome 05"/>
</dbReference>
<evidence type="ECO:0000256" key="6">
    <source>
        <dbReference type="ARBA" id="ARBA00022723"/>
    </source>
</evidence>
<evidence type="ECO:0000256" key="1">
    <source>
        <dbReference type="ARBA" id="ARBA00012493"/>
    </source>
</evidence>
<dbReference type="InterPro" id="IPR012337">
    <property type="entry name" value="RNaseH-like_sf"/>
</dbReference>
<evidence type="ECO:0000256" key="5">
    <source>
        <dbReference type="ARBA" id="ARBA00022722"/>
    </source>
</evidence>
<dbReference type="InterPro" id="IPR036397">
    <property type="entry name" value="RNaseH_sf"/>
</dbReference>
<dbReference type="SUPFAM" id="SSF56672">
    <property type="entry name" value="DNA/RNA polymerases"/>
    <property type="match status" value="1"/>
</dbReference>
<dbReference type="GO" id="GO:0006508">
    <property type="term" value="P:proteolysis"/>
    <property type="evidence" value="ECO:0007669"/>
    <property type="project" value="UniProtKB-KW"/>
</dbReference>
<keyword evidence="12" id="KW-0695">RNA-directed DNA polymerase</keyword>
<dbReference type="InterPro" id="IPR000477">
    <property type="entry name" value="RT_dom"/>
</dbReference>
<keyword evidence="4" id="KW-0548">Nucleotidyltransferase</keyword>
<dbReference type="Pfam" id="PF24626">
    <property type="entry name" value="SH3_Tf2-1"/>
    <property type="match status" value="1"/>
</dbReference>
<evidence type="ECO:0000313" key="18">
    <source>
        <dbReference type="EMBL" id="WVZ77328.1"/>
    </source>
</evidence>
<dbReference type="AlphaFoldDB" id="A0AAQ3TPX6"/>
<feature type="domain" description="Reverse transcriptase" evidence="16">
    <location>
        <begin position="133"/>
        <end position="312"/>
    </location>
</feature>
<dbReference type="Pfam" id="PF00078">
    <property type="entry name" value="RVT_1"/>
    <property type="match status" value="1"/>
</dbReference>
<dbReference type="InterPro" id="IPR021109">
    <property type="entry name" value="Peptidase_aspartic_dom_sf"/>
</dbReference>
<dbReference type="InterPro" id="IPR043502">
    <property type="entry name" value="DNA/RNA_pol_sf"/>
</dbReference>
<dbReference type="FunFam" id="3.10.10.10:FF:000007">
    <property type="entry name" value="Retrovirus-related Pol polyprotein from transposon 17.6-like Protein"/>
    <property type="match status" value="1"/>
</dbReference>
<evidence type="ECO:0000256" key="4">
    <source>
        <dbReference type="ARBA" id="ARBA00022695"/>
    </source>
</evidence>
<keyword evidence="8" id="KW-0255">Endonuclease</keyword>
<dbReference type="GO" id="GO:0015074">
    <property type="term" value="P:DNA integration"/>
    <property type="evidence" value="ECO:0007669"/>
    <property type="project" value="UniProtKB-KW"/>
</dbReference>
<keyword evidence="3" id="KW-0808">Transferase</keyword>
<dbReference type="EC" id="2.7.7.49" evidence="1"/>
<evidence type="ECO:0000256" key="11">
    <source>
        <dbReference type="ARBA" id="ARBA00022908"/>
    </source>
</evidence>
<dbReference type="GO" id="GO:0004519">
    <property type="term" value="F:endonuclease activity"/>
    <property type="evidence" value="ECO:0007669"/>
    <property type="project" value="UniProtKB-KW"/>
</dbReference>
<keyword evidence="10" id="KW-0460">Magnesium</keyword>
<gene>
    <name evidence="18" type="ORF">U9M48_025207</name>
</gene>
<dbReference type="SUPFAM" id="SSF53098">
    <property type="entry name" value="Ribonuclease H-like"/>
    <property type="match status" value="1"/>
</dbReference>
<reference evidence="18 19" key="1">
    <citation type="submission" date="2024-02" db="EMBL/GenBank/DDBJ databases">
        <title>High-quality chromosome-scale genome assembly of Pensacola bahiagrass (Paspalum notatum Flugge var. saurae).</title>
        <authorList>
            <person name="Vega J.M."/>
            <person name="Podio M."/>
            <person name="Orjuela J."/>
            <person name="Siena L.A."/>
            <person name="Pessino S.C."/>
            <person name="Combes M.C."/>
            <person name="Mariac C."/>
            <person name="Albertini E."/>
            <person name="Pupilli F."/>
            <person name="Ortiz J.P.A."/>
            <person name="Leblanc O."/>
        </authorList>
    </citation>
    <scope>NUCLEOTIDE SEQUENCE [LARGE SCALE GENOMIC DNA]</scope>
    <source>
        <strain evidence="18">R1</strain>
        <tissue evidence="18">Leaf</tissue>
    </source>
</reference>
<evidence type="ECO:0000259" key="17">
    <source>
        <dbReference type="PROSITE" id="PS50994"/>
    </source>
</evidence>
<dbReference type="CDD" id="cd01647">
    <property type="entry name" value="RT_LTR"/>
    <property type="match status" value="1"/>
</dbReference>
<keyword evidence="19" id="KW-1185">Reference proteome</keyword>
<dbReference type="Pfam" id="PF17917">
    <property type="entry name" value="RT_RNaseH"/>
    <property type="match status" value="1"/>
</dbReference>
<dbReference type="InterPro" id="IPR043128">
    <property type="entry name" value="Rev_trsase/Diguanyl_cyclase"/>
</dbReference>
<dbReference type="InterPro" id="IPR056924">
    <property type="entry name" value="SH3_Tf2-1"/>
</dbReference>
<dbReference type="Gene3D" id="3.10.20.370">
    <property type="match status" value="1"/>
</dbReference>
<evidence type="ECO:0000256" key="10">
    <source>
        <dbReference type="ARBA" id="ARBA00022842"/>
    </source>
</evidence>
<dbReference type="CDD" id="cd09274">
    <property type="entry name" value="RNase_HI_RT_Ty3"/>
    <property type="match status" value="1"/>
</dbReference>
<dbReference type="InterPro" id="IPR001584">
    <property type="entry name" value="Integrase_cat-core"/>
</dbReference>
<feature type="domain" description="Integrase catalytic" evidence="17">
    <location>
        <begin position="647"/>
        <end position="808"/>
    </location>
</feature>
<dbReference type="InterPro" id="IPR041373">
    <property type="entry name" value="RT_RNaseH"/>
</dbReference>
<dbReference type="PROSITE" id="PS50878">
    <property type="entry name" value="RT_POL"/>
    <property type="match status" value="1"/>
</dbReference>
<dbReference type="GO" id="GO:0003677">
    <property type="term" value="F:DNA binding"/>
    <property type="evidence" value="ECO:0007669"/>
    <property type="project" value="UniProtKB-KW"/>
</dbReference>
<dbReference type="InterPro" id="IPR050951">
    <property type="entry name" value="Retrovirus_Pol_polyprotein"/>
</dbReference>
<evidence type="ECO:0000256" key="12">
    <source>
        <dbReference type="ARBA" id="ARBA00022918"/>
    </source>
</evidence>
<dbReference type="GO" id="GO:0046872">
    <property type="term" value="F:metal ion binding"/>
    <property type="evidence" value="ECO:0007669"/>
    <property type="project" value="UniProtKB-KW"/>
</dbReference>
<evidence type="ECO:0000256" key="15">
    <source>
        <dbReference type="ARBA" id="ARBA00023172"/>
    </source>
</evidence>
<keyword evidence="2" id="KW-0645">Protease</keyword>
<protein>
    <recommendedName>
        <fullName evidence="1">RNA-directed DNA polymerase</fullName>
        <ecNumber evidence="1">2.7.7.49</ecNumber>
    </recommendedName>
</protein>
<dbReference type="Pfam" id="PF17921">
    <property type="entry name" value="Integrase_H2C2"/>
    <property type="match status" value="1"/>
</dbReference>
<dbReference type="Gene3D" id="3.10.10.10">
    <property type="entry name" value="HIV Type 1 Reverse Transcriptase, subunit A, domain 1"/>
    <property type="match status" value="1"/>
</dbReference>
<sequence>MERHYLVPSRYPLSLGGLKTTHSPLLPEIPCYDLILGMDWLETHSPMWINWHKKQMRFTYKGARITLKGLKDCTSQCLPLKSGKLKGLIKRQGVARLVHLCSVKDALNRVNVKPYGYSPTQKDEIERQVKEMLANGIIRTSSSPFASPVLLVKKKDGSWRFCVDYRHLNTITVKNKYPLPIVDELLDELHGAAWFTKLDMRSGYHQIRVVPADEPKTAFKTHHGHWEFRVMPFGLTNAPATFQAAMNTIFQPLLRKSVLVFVDDILVYSKTLEEHVQHLQEVFQILSQHQLFLKRSKCSFATQSLEYLGHIISGAGVSTDPSKIEAIANWSVPTDLKQLRGFLGLSGYYRKFIRHYGIISRPLYDLLKKNTIFQWTPQLQQSSPYICSESPALPDFTQSFTVETDASATGIGAVLLQHGHPIAYLGKALGPKAQALSTYEKECLALLLAISKWKSYLQHKEFTILTDHKSLVHLTEQRLHEGLQQKAFLKFLKYKYKPGMHNRVADALSRKVHGSSDTVLAISGSTPRWLEIIMEGYQQDPQTKELLTELSLTGSNGKGFSLVDGVIRFKGRIWLGSHKEAHQAVLLALHSSGLGGHSGVTATYQKIKDLFAWPNMKNDIKDYIAACTVCSQAKPEHCKLPGLLQPLPVPPQAWHTISMDFIEGLPKSKNHDTILVVVDKLTKYAHFLPLTHPYTAFTVAQVFVNHIYKLHGMPKIIISDRDKVFTSNLWQELFKLTDTTLNMSSSYHPQTDGQTERLNQCLETYLRCMVQACPSKWLSWLSLAEFWYNTTYHSALGYSPFEVLYGHPPSHFGITVQDTCSVTDLQQWLKERNQMLSLIQQHLLRAQQRMQHQADKHRSEREFQVGDWVYLKLQPYVQQSVQRRANHKLSYKYFGPYLVLQRIGKVAYKLQLPDSSHIHPVVHVSLLKKALPPQTQLEDALSLKGEGMSRPLPII</sequence>
<evidence type="ECO:0000256" key="8">
    <source>
        <dbReference type="ARBA" id="ARBA00022759"/>
    </source>
</evidence>
<evidence type="ECO:0000256" key="2">
    <source>
        <dbReference type="ARBA" id="ARBA00022670"/>
    </source>
</evidence>
<name>A0AAQ3TPX6_PASNO</name>
<dbReference type="Gene3D" id="3.30.420.10">
    <property type="entry name" value="Ribonuclease H-like superfamily/Ribonuclease H"/>
    <property type="match status" value="1"/>
</dbReference>
<evidence type="ECO:0000256" key="3">
    <source>
        <dbReference type="ARBA" id="ARBA00022679"/>
    </source>
</evidence>
<organism evidence="18 19">
    <name type="scientific">Paspalum notatum var. saurae</name>
    <dbReference type="NCBI Taxonomy" id="547442"/>
    <lineage>
        <taxon>Eukaryota</taxon>
        <taxon>Viridiplantae</taxon>
        <taxon>Streptophyta</taxon>
        <taxon>Embryophyta</taxon>
        <taxon>Tracheophyta</taxon>
        <taxon>Spermatophyta</taxon>
        <taxon>Magnoliopsida</taxon>
        <taxon>Liliopsida</taxon>
        <taxon>Poales</taxon>
        <taxon>Poaceae</taxon>
        <taxon>PACMAD clade</taxon>
        <taxon>Panicoideae</taxon>
        <taxon>Andropogonodae</taxon>
        <taxon>Paspaleae</taxon>
        <taxon>Paspalinae</taxon>
        <taxon>Paspalum</taxon>
    </lineage>
</organism>
<dbReference type="GO" id="GO:0006310">
    <property type="term" value="P:DNA recombination"/>
    <property type="evidence" value="ECO:0007669"/>
    <property type="project" value="UniProtKB-KW"/>
</dbReference>
<dbReference type="InterPro" id="IPR041588">
    <property type="entry name" value="Integrase_H2C2"/>
</dbReference>
<dbReference type="FunFam" id="3.30.420.10:FF:000032">
    <property type="entry name" value="Retrovirus-related Pol polyprotein from transposon 297-like Protein"/>
    <property type="match status" value="1"/>
</dbReference>
<dbReference type="PANTHER" id="PTHR37984">
    <property type="entry name" value="PROTEIN CBG26694"/>
    <property type="match status" value="1"/>
</dbReference>
<keyword evidence="13" id="KW-0239">DNA-directed DNA polymerase</keyword>
<evidence type="ECO:0000256" key="13">
    <source>
        <dbReference type="ARBA" id="ARBA00022932"/>
    </source>
</evidence>
<evidence type="ECO:0000313" key="19">
    <source>
        <dbReference type="Proteomes" id="UP001341281"/>
    </source>
</evidence>
<accession>A0AAQ3TPX6</accession>
<evidence type="ECO:0000256" key="9">
    <source>
        <dbReference type="ARBA" id="ARBA00022801"/>
    </source>
</evidence>
<keyword evidence="15" id="KW-0233">DNA recombination</keyword>
<dbReference type="Gene3D" id="2.40.70.10">
    <property type="entry name" value="Acid Proteases"/>
    <property type="match status" value="1"/>
</dbReference>
<keyword evidence="7" id="KW-0064">Aspartyl protease</keyword>
<evidence type="ECO:0000259" key="16">
    <source>
        <dbReference type="PROSITE" id="PS50878"/>
    </source>
</evidence>
<dbReference type="PANTHER" id="PTHR37984:SF5">
    <property type="entry name" value="PROTEIN NYNRIN-LIKE"/>
    <property type="match status" value="1"/>
</dbReference>
<evidence type="ECO:0000256" key="14">
    <source>
        <dbReference type="ARBA" id="ARBA00023125"/>
    </source>
</evidence>
<keyword evidence="11" id="KW-0229">DNA integration</keyword>
<proteinExistence type="predicted"/>
<dbReference type="EMBL" id="CP144749">
    <property type="protein sequence ID" value="WVZ77328.1"/>
    <property type="molecule type" value="Genomic_DNA"/>
</dbReference>
<keyword evidence="14" id="KW-0238">DNA-binding</keyword>
<keyword evidence="5" id="KW-0540">Nuclease</keyword>
<dbReference type="Gene3D" id="3.30.70.270">
    <property type="match status" value="2"/>
</dbReference>
<dbReference type="GO" id="GO:0004190">
    <property type="term" value="F:aspartic-type endopeptidase activity"/>
    <property type="evidence" value="ECO:0007669"/>
    <property type="project" value="UniProtKB-KW"/>
</dbReference>
<dbReference type="Gene3D" id="1.10.340.70">
    <property type="match status" value="1"/>
</dbReference>
<dbReference type="GO" id="GO:0003964">
    <property type="term" value="F:RNA-directed DNA polymerase activity"/>
    <property type="evidence" value="ECO:0007669"/>
    <property type="project" value="UniProtKB-KW"/>
</dbReference>
<evidence type="ECO:0000256" key="7">
    <source>
        <dbReference type="ARBA" id="ARBA00022750"/>
    </source>
</evidence>
<keyword evidence="9" id="KW-0378">Hydrolase</keyword>
<dbReference type="PROSITE" id="PS50994">
    <property type="entry name" value="INTEGRASE"/>
    <property type="match status" value="1"/>
</dbReference>
<dbReference type="GO" id="GO:0003887">
    <property type="term" value="F:DNA-directed DNA polymerase activity"/>
    <property type="evidence" value="ECO:0007669"/>
    <property type="project" value="UniProtKB-KW"/>
</dbReference>